<comment type="caution">
    <text evidence="3">The sequence shown here is derived from an EMBL/GenBank/DDBJ whole genome shotgun (WGS) entry which is preliminary data.</text>
</comment>
<evidence type="ECO:0000256" key="1">
    <source>
        <dbReference type="ARBA" id="ARBA00022729"/>
    </source>
</evidence>
<dbReference type="Proteomes" id="UP000241206">
    <property type="component" value="Unassembled WGS sequence"/>
</dbReference>
<dbReference type="PROSITE" id="PS51208">
    <property type="entry name" value="AUTOTRANSPORTER"/>
    <property type="match status" value="1"/>
</dbReference>
<dbReference type="NCBIfam" id="TIGR01414">
    <property type="entry name" value="autotrans_barl"/>
    <property type="match status" value="1"/>
</dbReference>
<protein>
    <recommendedName>
        <fullName evidence="2">Autotransporter domain-containing protein</fullName>
    </recommendedName>
</protein>
<feature type="domain" description="Autotransporter" evidence="2">
    <location>
        <begin position="2265"/>
        <end position="2545"/>
    </location>
</feature>
<dbReference type="Pfam" id="PF12951">
    <property type="entry name" value="PATR"/>
    <property type="match status" value="9"/>
</dbReference>
<dbReference type="InterPro" id="IPR006315">
    <property type="entry name" value="OM_autotransptr_brl_dom"/>
</dbReference>
<organism evidence="3 4">
    <name type="scientific">Edaphosphingomonas fennica</name>
    <dbReference type="NCBI Taxonomy" id="114404"/>
    <lineage>
        <taxon>Bacteria</taxon>
        <taxon>Pseudomonadati</taxon>
        <taxon>Pseudomonadota</taxon>
        <taxon>Alphaproteobacteria</taxon>
        <taxon>Sphingomonadales</taxon>
        <taxon>Rhizorhabdaceae</taxon>
        <taxon>Edaphosphingomonas</taxon>
    </lineage>
</organism>
<evidence type="ECO:0000313" key="4">
    <source>
        <dbReference type="Proteomes" id="UP000241206"/>
    </source>
</evidence>
<keyword evidence="4" id="KW-1185">Reference proteome</keyword>
<dbReference type="GO" id="GO:0019867">
    <property type="term" value="C:outer membrane"/>
    <property type="evidence" value="ECO:0007669"/>
    <property type="project" value="InterPro"/>
</dbReference>
<proteinExistence type="predicted"/>
<accession>A0A2T4I5I3</accession>
<keyword evidence="1" id="KW-0732">Signal</keyword>
<dbReference type="Pfam" id="PF03797">
    <property type="entry name" value="Autotransporter"/>
    <property type="match status" value="1"/>
</dbReference>
<dbReference type="InterPro" id="IPR013425">
    <property type="entry name" value="Autotrns_rpt"/>
</dbReference>
<dbReference type="InterPro" id="IPR005546">
    <property type="entry name" value="Autotransporte_beta"/>
</dbReference>
<sequence>MNAGGGGGGGGGVGLLLNLANAEWTNNWIIRGGTGGIGSFGTGGGGYHGGSGGGGTGAVITGSGLFENNNSIFGGNGGATVWDFESPQKSGGAGGGGSGLIVLASDSIVLNSGVIRGGDSSGPPSLAGEGGSAVKIIGDRNHFINQTSGILEKGTGADRSYDGIGADVAPVVTILGSNSVFENRGQLAASDGSHAGIIVQGDEHRIINEGTISSGLDGTLAIGIQGDRNTLELRAESGIFGISAAQGADNTLSLGGAQNAVFNVASLGDIGDLDKAYWGFQNFEKIGDSTWTLEGGTSQVTSWTIRDGTLGFTNAGALGAASGVITLDGGKLYANGISNIVPHAINLASTGQIIVDGHMSADGVITGSVALSKNGFGTLQLSNPNNSYSGGTVVNAGTLSLYNATIGSAYTSAGTGAIRVRGNGALQARGGGILTNELGLGGALLVESGATLTLTGPLSLAGDVTLGSPYDTGTIDIQSALDPDPVVKANSLKIAGGRVRSNYSFNWAIADLLDFRVEAGAAWEVNSDANPSGLFGNGRIEIAQSAVLNPGGGDFGGTITGQGGLVVGSDGMMWHAPGATGLLTLSGFNDYQGNTFVYENAELIAATPYTLPSTTALTLDGTLSANANQSVASLSDTNGASGTLALGANVIFAAGSDNSDTLFKGKILGMTGNFQKIGDGTLTLTGTETGVRNFEVKGGRVNIDGAADTYQTSVDSGAHLTVNGQLDGALIVAGTLSGTGRVGEALLLTGGVLEGVQGQTLDLARLDVSGGTLRADLATPDTTPLFNVSGDLFLDGTLEVTSPETLGQGIYRLIDFGGALSGNGLNVDGAPGMVLSAGGGALNLLNIGDAVLNIWTGDGASIGGSGTWSGTSNTWMDLDGAIAGPMIPQPGFAVFDGPSGSIDVDGPVSVMGMQFKASGYTLAGGQIFLASDTAAITVDGATGVAEIGSEITGMNGFVKQGQGQLILSGENSYAGTTVISRGTLALAAGGSIGSSDLIVGTNGVFDITAATGIAQIDGLRGDGQVKLGSNGLRISAASGTFGGDISGTGDVIVDYGVQKLSGINSYLGKTRVEDGAHLIIAGEGSIASSSAVEVEGTLALGEATRDTHVISLSGAGQVILGDHDLIITNGSGTFAGAIAGDGGVEIAGGSMTISGSNTYSGKTRVAGSLVAGAPNTLSSQSDTAVDASGALDLGGYSQTVTYVTLNGGTVQNGELHGSLTSHGGIIADLRVNPAGTLDPAKQVLFASGTTVLGGANKFSRVTVQGTVDLAGGTHGITDTILAGGVIRNGSVTGKISSNGGAIEDLGGSATLAAGSGTTVLRGSNTYFGHTTIGGGAVLTAENDAAFSKNSEVRLLTGPTGGTGTLDLGGFAHAIDQVTVGRGGGTIRNGTLAGHVTAQGATIENVGGAMSMEVVAGKGTALEQITTIMGHNTYYGATSVSAGATLRVDGELTQSEVTVGSGGVLSGVGTIGSDVVLANGAMLIGRSGDTLGIGSLSLSETSYVDVVLDAALGSSPLFDVGGDLVLDGQLSVSAPNGLAAGVYSLIRYGGTLTNNGLELITAPGASGYSTRATHGSVDLLNANGLTLNFWNGDGQTTGRIAGGSGIWSNSNANWTDADALVNAAMAPQPGFAVFEGEAGKVTVAQDAYGHGPSVTGMQFLTSGYVIEGDAIALTAERTAIRVGAGTTPADAAISATIASALTGAAGLEKLDGGTLVLAGANSYTGETRITGGTLALGRLGSIASSSGVVADGTLDISATSILPDGPGRAVGAAIRTLSGSGKVALGDRTLFIDAADGVFAGTIEGSGGLTIRGGTQTLAGASRFTGETRIAGDDVPATLALTGTGSIAASSRVVVDGTLDISASNDGASIRSLAGGGNVVLGAQTLNVTAGDDTFTGVISGKGGLKLTGGTLGLSGANSYEGDTLIAAEAQDGTARLIALTDQALSSASALTVGTRGVLDLNGRIQSGVSVELAGGRIENGTIDGGVVSTGGSLDNVLGDITVRTTAGTTSVSNRFGGSLIVDGGIVEVKDGANVAGTATLNGGRFGLQGNVAGMVEVNDGGYLHGNGKMGGLIVHDGGALAPGNSLGKLTVAGDALFEAGSVYQVEIDDAGGHDALAVGGTVTIEGGLVEVTAADGDYRQDRSYVIISAGETVEGTFDDVTSNLAFLDLTLRYDPATVWLDATRNDVAFSSLATTANGKAVATQAQALGGGHGVYDAITGLADDGSPQRAFDSLSGEIHASALGQMVEDSQLLRSAVLRHGLTRSEGGWTGLWMETMGAWSDVGGNGNAAALKSSSYGGTMGLDLTLGDHLTIGVSGGWSKTDLTVAARASKSELESTHIAAYGRARLGDLGIRLGAAWSWHDLSTTREVAVGSLAQSLSSHRDGRTAQAFGEIGYSLTLSGARVEPYAGLAWVAARGKGFAETGGSAALAGTSTKKDVTFATLGTRISLPFSSAALAPTFRGKAEWRHAFGDRTPGADLRFVDSGEGAGAFGIAGTPIGKDAAIVEAGIDVPLARSVVLGAGYSARIADQANDHRVRASLNIRF</sequence>
<dbReference type="SMART" id="SM00869">
    <property type="entry name" value="Autotransporter"/>
    <property type="match status" value="1"/>
</dbReference>
<dbReference type="Gene3D" id="2.40.128.130">
    <property type="entry name" value="Autotransporter beta-domain"/>
    <property type="match status" value="1"/>
</dbReference>
<gene>
    <name evidence="3" type="ORF">CV103_05750</name>
</gene>
<dbReference type="NCBIfam" id="TIGR02601">
    <property type="entry name" value="autotrns_rpt"/>
    <property type="match status" value="3"/>
</dbReference>
<dbReference type="SUPFAM" id="SSF103515">
    <property type="entry name" value="Autotransporter"/>
    <property type="match status" value="1"/>
</dbReference>
<name>A0A2T4I5I3_9SPHN</name>
<dbReference type="InterPro" id="IPR036709">
    <property type="entry name" value="Autotransporte_beta_dom_sf"/>
</dbReference>
<dbReference type="EMBL" id="PHHF01000024">
    <property type="protein sequence ID" value="PTD25479.1"/>
    <property type="molecule type" value="Genomic_DNA"/>
</dbReference>
<reference evidence="3 4" key="1">
    <citation type="submission" date="2017-11" db="EMBL/GenBank/DDBJ databases">
        <title>Sphingomonas oleivorans sp. nov., isolated from oil-contaminated soil.</title>
        <authorList>
            <person name="Wang L."/>
            <person name="Chen L."/>
        </authorList>
    </citation>
    <scope>NUCLEOTIDE SEQUENCE [LARGE SCALE GENOMIC DNA]</scope>
    <source>
        <strain evidence="3 4">K101</strain>
    </source>
</reference>
<dbReference type="InterPro" id="IPR011050">
    <property type="entry name" value="Pectin_lyase_fold/virulence"/>
</dbReference>
<evidence type="ECO:0000313" key="3">
    <source>
        <dbReference type="EMBL" id="PTD25479.1"/>
    </source>
</evidence>
<evidence type="ECO:0000259" key="2">
    <source>
        <dbReference type="PROSITE" id="PS51208"/>
    </source>
</evidence>
<dbReference type="SUPFAM" id="SSF51126">
    <property type="entry name" value="Pectin lyase-like"/>
    <property type="match status" value="2"/>
</dbReference>